<name>A0A0F5I3L9_BACTR</name>
<feature type="region of interest" description="Disordered" evidence="1">
    <location>
        <begin position="45"/>
        <end position="69"/>
    </location>
</feature>
<feature type="compositionally biased region" description="Basic and acidic residues" evidence="1">
    <location>
        <begin position="47"/>
        <end position="57"/>
    </location>
</feature>
<accession>A0A0F5I3L9</accession>
<proteinExistence type="predicted"/>
<dbReference type="Proteomes" id="UP000031563">
    <property type="component" value="Unassembled WGS sequence"/>
</dbReference>
<evidence type="ECO:0000313" key="3">
    <source>
        <dbReference type="Proteomes" id="UP000031563"/>
    </source>
</evidence>
<keyword evidence="3" id="KW-1185">Reference proteome</keyword>
<comment type="caution">
    <text evidence="2">The sequence shown here is derived from an EMBL/GenBank/DDBJ whole genome shotgun (WGS) entry which is preliminary data.</text>
</comment>
<evidence type="ECO:0000256" key="1">
    <source>
        <dbReference type="SAM" id="MobiDB-lite"/>
    </source>
</evidence>
<dbReference type="STRING" id="1221996.QY95_02092"/>
<organism evidence="2 3">
    <name type="scientific">Bacillus thermotolerans</name>
    <name type="common">Quasibacillus thermotolerans</name>
    <dbReference type="NCBI Taxonomy" id="1221996"/>
    <lineage>
        <taxon>Bacteria</taxon>
        <taxon>Bacillati</taxon>
        <taxon>Bacillota</taxon>
        <taxon>Bacilli</taxon>
        <taxon>Bacillales</taxon>
        <taxon>Bacillaceae</taxon>
        <taxon>Bacillus</taxon>
    </lineage>
</organism>
<reference evidence="2" key="1">
    <citation type="submission" date="2015-02" db="EMBL/GenBank/DDBJ databases">
        <title>Genome Assembly of Bacillaceae bacterium MTCC 8252.</title>
        <authorList>
            <person name="Verma A."/>
            <person name="Khatri I."/>
            <person name="Mual P."/>
            <person name="Subramanian S."/>
            <person name="Krishnamurthi S."/>
        </authorList>
    </citation>
    <scope>NUCLEOTIDE SEQUENCE [LARGE SCALE GENOMIC DNA]</scope>
    <source>
        <strain evidence="2">MTCC 8252</strain>
    </source>
</reference>
<protein>
    <submittedName>
        <fullName evidence="2">Uncharacterized protein</fullName>
    </submittedName>
</protein>
<gene>
    <name evidence="2" type="ORF">QY95_02092</name>
</gene>
<evidence type="ECO:0000313" key="2">
    <source>
        <dbReference type="EMBL" id="KKB39875.1"/>
    </source>
</evidence>
<dbReference type="EMBL" id="JWIR02000037">
    <property type="protein sequence ID" value="KKB39875.1"/>
    <property type="molecule type" value="Genomic_DNA"/>
</dbReference>
<sequence length="139" mass="16213">MVREKHPYRLLSICLRKGKNGMKRAVIAIAAISVWLISCGDEEMSERDEKKNEKAEIQPETPLQSNEDNFADVPEYEAIMKELPPSEYTFRVTRDRTHERTMLVSNEEGRRYKSVFVKETGRLKMIQFDGGLIYNEIIE</sequence>
<dbReference type="AlphaFoldDB" id="A0A0F5I3L9"/>